<evidence type="ECO:0000313" key="2">
    <source>
        <dbReference type="EMBL" id="KYB28852.1"/>
    </source>
</evidence>
<keyword evidence="3" id="KW-1185">Reference proteome</keyword>
<accession>A0A139WLP2</accession>
<name>A0A139WLP2_TRICA</name>
<dbReference type="PANTHER" id="PTHR34153:SF2">
    <property type="entry name" value="SI:CH211-262H13.3-RELATED"/>
    <property type="match status" value="1"/>
</dbReference>
<feature type="domain" description="DUF4806" evidence="1">
    <location>
        <begin position="54"/>
        <end position="124"/>
    </location>
</feature>
<reference evidence="2 3" key="2">
    <citation type="journal article" date="2010" name="Nucleic Acids Res.">
        <title>BeetleBase in 2010: revisions to provide comprehensive genomic information for Tribolium castaneum.</title>
        <authorList>
            <person name="Kim H.S."/>
            <person name="Murphy T."/>
            <person name="Xia J."/>
            <person name="Caragea D."/>
            <person name="Park Y."/>
            <person name="Beeman R.W."/>
            <person name="Lorenzen M.D."/>
            <person name="Butcher S."/>
            <person name="Manak J.R."/>
            <person name="Brown S.J."/>
        </authorList>
    </citation>
    <scope>GENOME REANNOTATION</scope>
    <source>
        <strain evidence="2 3">Georgia GA2</strain>
    </source>
</reference>
<evidence type="ECO:0000259" key="1">
    <source>
        <dbReference type="Pfam" id="PF16064"/>
    </source>
</evidence>
<evidence type="ECO:0000313" key="3">
    <source>
        <dbReference type="Proteomes" id="UP000007266"/>
    </source>
</evidence>
<dbReference type="eggNOG" id="KOG1721">
    <property type="taxonomic scope" value="Eukaryota"/>
</dbReference>
<gene>
    <name evidence="2" type="primary">AUGUSTUS-3.0.2_32325</name>
    <name evidence="2" type="ORF">TcasGA2_TC032325</name>
</gene>
<sequence>MGISADHIRKCLFSGFKKTVLEYLAHHSLILNELLRTSRRVHQDVLVAPEDVPKFPIQTLEEFQHFNNRLELNPVLNDYMISRLAAVGGSGVESLTRRIMKFLLSNEVATLYNWKGRDKLSFEQTPVMSVIYEAAKVNFPRGEKNDLVVANSVKLWLKFAKTRITNSHKKLIKMVST</sequence>
<dbReference type="InterPro" id="IPR032071">
    <property type="entry name" value="DUF4806"/>
</dbReference>
<dbReference type="InParanoid" id="A0A139WLP2"/>
<proteinExistence type="predicted"/>
<dbReference type="AlphaFoldDB" id="A0A139WLP2"/>
<dbReference type="Pfam" id="PF16064">
    <property type="entry name" value="DUF4806"/>
    <property type="match status" value="1"/>
</dbReference>
<organism evidence="2 3">
    <name type="scientific">Tribolium castaneum</name>
    <name type="common">Red flour beetle</name>
    <dbReference type="NCBI Taxonomy" id="7070"/>
    <lineage>
        <taxon>Eukaryota</taxon>
        <taxon>Metazoa</taxon>
        <taxon>Ecdysozoa</taxon>
        <taxon>Arthropoda</taxon>
        <taxon>Hexapoda</taxon>
        <taxon>Insecta</taxon>
        <taxon>Pterygota</taxon>
        <taxon>Neoptera</taxon>
        <taxon>Endopterygota</taxon>
        <taxon>Coleoptera</taxon>
        <taxon>Polyphaga</taxon>
        <taxon>Cucujiformia</taxon>
        <taxon>Tenebrionidae</taxon>
        <taxon>Tenebrionidae incertae sedis</taxon>
        <taxon>Tribolium</taxon>
    </lineage>
</organism>
<dbReference type="Proteomes" id="UP000007266">
    <property type="component" value="Linkage group 3"/>
</dbReference>
<dbReference type="PANTHER" id="PTHR34153">
    <property type="entry name" value="SI:CH211-262H13.3-RELATED-RELATED"/>
    <property type="match status" value="1"/>
</dbReference>
<reference evidence="2 3" key="1">
    <citation type="journal article" date="2008" name="Nature">
        <title>The genome of the model beetle and pest Tribolium castaneum.</title>
        <authorList>
            <consortium name="Tribolium Genome Sequencing Consortium"/>
            <person name="Richards S."/>
            <person name="Gibbs R.A."/>
            <person name="Weinstock G.M."/>
            <person name="Brown S.J."/>
            <person name="Denell R."/>
            <person name="Beeman R.W."/>
            <person name="Gibbs R."/>
            <person name="Beeman R.W."/>
            <person name="Brown S.J."/>
            <person name="Bucher G."/>
            <person name="Friedrich M."/>
            <person name="Grimmelikhuijzen C.J."/>
            <person name="Klingler M."/>
            <person name="Lorenzen M."/>
            <person name="Richards S."/>
            <person name="Roth S."/>
            <person name="Schroder R."/>
            <person name="Tautz D."/>
            <person name="Zdobnov E.M."/>
            <person name="Muzny D."/>
            <person name="Gibbs R.A."/>
            <person name="Weinstock G.M."/>
            <person name="Attaway T."/>
            <person name="Bell S."/>
            <person name="Buhay C.J."/>
            <person name="Chandrabose M.N."/>
            <person name="Chavez D."/>
            <person name="Clerk-Blankenburg K.P."/>
            <person name="Cree A."/>
            <person name="Dao M."/>
            <person name="Davis C."/>
            <person name="Chacko J."/>
            <person name="Dinh H."/>
            <person name="Dugan-Rocha S."/>
            <person name="Fowler G."/>
            <person name="Garner T.T."/>
            <person name="Garnes J."/>
            <person name="Gnirke A."/>
            <person name="Hawes A."/>
            <person name="Hernandez J."/>
            <person name="Hines S."/>
            <person name="Holder M."/>
            <person name="Hume J."/>
            <person name="Jhangiani S.N."/>
            <person name="Joshi V."/>
            <person name="Khan Z.M."/>
            <person name="Jackson L."/>
            <person name="Kovar C."/>
            <person name="Kowis A."/>
            <person name="Lee S."/>
            <person name="Lewis L.R."/>
            <person name="Margolis J."/>
            <person name="Morgan M."/>
            <person name="Nazareth L.V."/>
            <person name="Nguyen N."/>
            <person name="Okwuonu G."/>
            <person name="Parker D."/>
            <person name="Richards S."/>
            <person name="Ruiz S.J."/>
            <person name="Santibanez J."/>
            <person name="Savard J."/>
            <person name="Scherer S.E."/>
            <person name="Schneider B."/>
            <person name="Sodergren E."/>
            <person name="Tautz D."/>
            <person name="Vattahil S."/>
            <person name="Villasana D."/>
            <person name="White C.S."/>
            <person name="Wright R."/>
            <person name="Park Y."/>
            <person name="Beeman R.W."/>
            <person name="Lord J."/>
            <person name="Oppert B."/>
            <person name="Lorenzen M."/>
            <person name="Brown S."/>
            <person name="Wang L."/>
            <person name="Savard J."/>
            <person name="Tautz D."/>
            <person name="Richards S."/>
            <person name="Weinstock G."/>
            <person name="Gibbs R.A."/>
            <person name="Liu Y."/>
            <person name="Worley K."/>
            <person name="Weinstock G."/>
            <person name="Elsik C.G."/>
            <person name="Reese J.T."/>
            <person name="Elhaik E."/>
            <person name="Landan G."/>
            <person name="Graur D."/>
            <person name="Arensburger P."/>
            <person name="Atkinson P."/>
            <person name="Beeman R.W."/>
            <person name="Beidler J."/>
            <person name="Brown S.J."/>
            <person name="Demuth J.P."/>
            <person name="Drury D.W."/>
            <person name="Du Y.Z."/>
            <person name="Fujiwara H."/>
            <person name="Lorenzen M."/>
            <person name="Maselli V."/>
            <person name="Osanai M."/>
            <person name="Park Y."/>
            <person name="Robertson H.M."/>
            <person name="Tu Z."/>
            <person name="Wang J.J."/>
            <person name="Wang S."/>
            <person name="Richards S."/>
            <person name="Song H."/>
            <person name="Zhang L."/>
            <person name="Sodergren E."/>
            <person name="Werner D."/>
            <person name="Stanke M."/>
            <person name="Morgenstern B."/>
            <person name="Solovyev V."/>
            <person name="Kosarev P."/>
            <person name="Brown G."/>
            <person name="Chen H.C."/>
            <person name="Ermolaeva O."/>
            <person name="Hlavina W."/>
            <person name="Kapustin Y."/>
            <person name="Kiryutin B."/>
            <person name="Kitts P."/>
            <person name="Maglott D."/>
            <person name="Pruitt K."/>
            <person name="Sapojnikov V."/>
            <person name="Souvorov A."/>
            <person name="Mackey A.J."/>
            <person name="Waterhouse R.M."/>
            <person name="Wyder S."/>
            <person name="Zdobnov E.M."/>
            <person name="Zdobnov E.M."/>
            <person name="Wyder S."/>
            <person name="Kriventseva E.V."/>
            <person name="Kadowaki T."/>
            <person name="Bork P."/>
            <person name="Aranda M."/>
            <person name="Bao R."/>
            <person name="Beermann A."/>
            <person name="Berns N."/>
            <person name="Bolognesi R."/>
            <person name="Bonneton F."/>
            <person name="Bopp D."/>
            <person name="Brown S.J."/>
            <person name="Bucher G."/>
            <person name="Butts T."/>
            <person name="Chaumot A."/>
            <person name="Denell R.E."/>
            <person name="Ferrier D.E."/>
            <person name="Friedrich M."/>
            <person name="Gordon C.M."/>
            <person name="Jindra M."/>
            <person name="Klingler M."/>
            <person name="Lan Q."/>
            <person name="Lattorff H.M."/>
            <person name="Laudet V."/>
            <person name="von Levetsow C."/>
            <person name="Liu Z."/>
            <person name="Lutz R."/>
            <person name="Lynch J.A."/>
            <person name="da Fonseca R.N."/>
            <person name="Posnien N."/>
            <person name="Reuter R."/>
            <person name="Roth S."/>
            <person name="Savard J."/>
            <person name="Schinko J.B."/>
            <person name="Schmitt C."/>
            <person name="Schoppmeier M."/>
            <person name="Schroder R."/>
            <person name="Shippy T.D."/>
            <person name="Simonnet F."/>
            <person name="Marques-Souza H."/>
            <person name="Tautz D."/>
            <person name="Tomoyasu Y."/>
            <person name="Trauner J."/>
            <person name="Van der Zee M."/>
            <person name="Vervoort M."/>
            <person name="Wittkopp N."/>
            <person name="Wimmer E.A."/>
            <person name="Yang X."/>
            <person name="Jones A.K."/>
            <person name="Sattelle D.B."/>
            <person name="Ebert P.R."/>
            <person name="Nelson D."/>
            <person name="Scott J.G."/>
            <person name="Beeman R.W."/>
            <person name="Muthukrishnan S."/>
            <person name="Kramer K.J."/>
            <person name="Arakane Y."/>
            <person name="Beeman R.W."/>
            <person name="Zhu Q."/>
            <person name="Hogenkamp D."/>
            <person name="Dixit R."/>
            <person name="Oppert B."/>
            <person name="Jiang H."/>
            <person name="Zou Z."/>
            <person name="Marshall J."/>
            <person name="Elpidina E."/>
            <person name="Vinokurov K."/>
            <person name="Oppert C."/>
            <person name="Zou Z."/>
            <person name="Evans J."/>
            <person name="Lu Z."/>
            <person name="Zhao P."/>
            <person name="Sumathipala N."/>
            <person name="Altincicek B."/>
            <person name="Vilcinskas A."/>
            <person name="Williams M."/>
            <person name="Hultmark D."/>
            <person name="Hetru C."/>
            <person name="Jiang H."/>
            <person name="Grimmelikhuijzen C.J."/>
            <person name="Hauser F."/>
            <person name="Cazzamali G."/>
            <person name="Williamson M."/>
            <person name="Park Y."/>
            <person name="Li B."/>
            <person name="Tanaka Y."/>
            <person name="Predel R."/>
            <person name="Neupert S."/>
            <person name="Schachtner J."/>
            <person name="Verleyen P."/>
            <person name="Raible F."/>
            <person name="Bork P."/>
            <person name="Friedrich M."/>
            <person name="Walden K.K."/>
            <person name="Robertson H.M."/>
            <person name="Angeli S."/>
            <person name="Foret S."/>
            <person name="Bucher G."/>
            <person name="Schuetz S."/>
            <person name="Maleszka R."/>
            <person name="Wimmer E.A."/>
            <person name="Beeman R.W."/>
            <person name="Lorenzen M."/>
            <person name="Tomoyasu Y."/>
            <person name="Miller S.C."/>
            <person name="Grossmann D."/>
            <person name="Bucher G."/>
        </authorList>
    </citation>
    <scope>NUCLEOTIDE SEQUENCE [LARGE SCALE GENOMIC DNA]</scope>
    <source>
        <strain evidence="2 3">Georgia GA2</strain>
    </source>
</reference>
<dbReference type="OMA" id="FAKTRIT"/>
<protein>
    <recommendedName>
        <fullName evidence="1">DUF4806 domain-containing protein</fullName>
    </recommendedName>
</protein>
<dbReference type="EMBL" id="KQ971319">
    <property type="protein sequence ID" value="KYB28852.1"/>
    <property type="molecule type" value="Genomic_DNA"/>
</dbReference>